<comment type="caution">
    <text evidence="7">The sequence shown here is derived from an EMBL/GenBank/DDBJ whole genome shotgun (WGS) entry which is preliminary data.</text>
</comment>
<feature type="compositionally biased region" description="Basic and acidic residues" evidence="6">
    <location>
        <begin position="143"/>
        <end position="164"/>
    </location>
</feature>
<evidence type="ECO:0008006" key="9">
    <source>
        <dbReference type="Google" id="ProtNLM"/>
    </source>
</evidence>
<keyword evidence="8" id="KW-1185">Reference proteome</keyword>
<accession>A0AAN7PSF6</accession>
<dbReference type="EMBL" id="JAVRRJ010000011">
    <property type="protein sequence ID" value="KAK5080874.1"/>
    <property type="molecule type" value="Genomic_DNA"/>
</dbReference>
<evidence type="ECO:0000256" key="2">
    <source>
        <dbReference type="ARBA" id="ARBA00022553"/>
    </source>
</evidence>
<proteinExistence type="predicted"/>
<feature type="compositionally biased region" description="Basic and acidic residues" evidence="6">
    <location>
        <begin position="127"/>
        <end position="136"/>
    </location>
</feature>
<comment type="subcellular location">
    <subcellularLocation>
        <location evidence="1">Nucleus</location>
    </subcellularLocation>
</comment>
<feature type="region of interest" description="Disordered" evidence="6">
    <location>
        <begin position="110"/>
        <end position="179"/>
    </location>
</feature>
<evidence type="ECO:0000256" key="1">
    <source>
        <dbReference type="ARBA" id="ARBA00004123"/>
    </source>
</evidence>
<feature type="compositionally biased region" description="Basic residues" evidence="6">
    <location>
        <begin position="48"/>
        <end position="64"/>
    </location>
</feature>
<evidence type="ECO:0000313" key="8">
    <source>
        <dbReference type="Proteomes" id="UP001309876"/>
    </source>
</evidence>
<dbReference type="PANTHER" id="PTHR15263">
    <property type="entry name" value="I-KAPPA-B-LIKE PROTEIN IKBL"/>
    <property type="match status" value="1"/>
</dbReference>
<dbReference type="AlphaFoldDB" id="A0AAN7PSF6"/>
<dbReference type="GO" id="GO:0005634">
    <property type="term" value="C:nucleus"/>
    <property type="evidence" value="ECO:0007669"/>
    <property type="project" value="UniProtKB-SubCell"/>
</dbReference>
<dbReference type="InterPro" id="IPR038753">
    <property type="entry name" value="NFKBIL1"/>
</dbReference>
<keyword evidence="5" id="KW-0539">Nucleus</keyword>
<evidence type="ECO:0000256" key="6">
    <source>
        <dbReference type="SAM" id="MobiDB-lite"/>
    </source>
</evidence>
<dbReference type="Proteomes" id="UP001309876">
    <property type="component" value="Unassembled WGS sequence"/>
</dbReference>
<reference evidence="7 8" key="1">
    <citation type="submission" date="2023-08" db="EMBL/GenBank/DDBJ databases">
        <title>Black Yeasts Isolated from many extreme environments.</title>
        <authorList>
            <person name="Coleine C."/>
            <person name="Stajich J.E."/>
            <person name="Selbmann L."/>
        </authorList>
    </citation>
    <scope>NUCLEOTIDE SEQUENCE [LARGE SCALE GENOMIC DNA]</scope>
    <source>
        <strain evidence="7 8">CCFEE 5910</strain>
    </source>
</reference>
<feature type="compositionally biased region" description="Basic and acidic residues" evidence="6">
    <location>
        <begin position="1"/>
        <end position="10"/>
    </location>
</feature>
<keyword evidence="2" id="KW-0597">Phosphoprotein</keyword>
<organism evidence="7 8">
    <name type="scientific">Lithohypha guttulata</name>
    <dbReference type="NCBI Taxonomy" id="1690604"/>
    <lineage>
        <taxon>Eukaryota</taxon>
        <taxon>Fungi</taxon>
        <taxon>Dikarya</taxon>
        <taxon>Ascomycota</taxon>
        <taxon>Pezizomycotina</taxon>
        <taxon>Eurotiomycetes</taxon>
        <taxon>Chaetothyriomycetidae</taxon>
        <taxon>Chaetothyriales</taxon>
        <taxon>Trichomeriaceae</taxon>
        <taxon>Lithohypha</taxon>
    </lineage>
</organism>
<evidence type="ECO:0000256" key="4">
    <source>
        <dbReference type="ARBA" id="ARBA00023043"/>
    </source>
</evidence>
<gene>
    <name evidence="7" type="ORF">LTR05_008190</name>
</gene>
<keyword evidence="3" id="KW-0677">Repeat</keyword>
<evidence type="ECO:0000256" key="3">
    <source>
        <dbReference type="ARBA" id="ARBA00022737"/>
    </source>
</evidence>
<dbReference type="GO" id="GO:0043124">
    <property type="term" value="P:negative regulation of canonical NF-kappaB signal transduction"/>
    <property type="evidence" value="ECO:0007669"/>
    <property type="project" value="InterPro"/>
</dbReference>
<evidence type="ECO:0000256" key="5">
    <source>
        <dbReference type="ARBA" id="ARBA00023242"/>
    </source>
</evidence>
<evidence type="ECO:0000313" key="7">
    <source>
        <dbReference type="EMBL" id="KAK5080874.1"/>
    </source>
</evidence>
<keyword evidence="4" id="KW-0040">ANK repeat</keyword>
<sequence>MSEHNDKKTDSQQNTEFVDSSKPFRFKKRRDRDEREEPVDVPVESERRRHRHRRHHHSRHKRRKLSNEDIPFQPKLPPADAFRESLFDALADDEGADFWQGVYGQPIHQYPRTAADAESGEVETMDDEQKMWEKSAEGIQAAKEVKRREKREEEQQQRQRREQSRVGVETGPPHNNFAPFDFEIEASLKRGQQRKEKKRWQHIWQDYLNRWKILQDLHESSRTSSADDIEQIFLRNKIAWPVESGKRKDLSSDEIEKFFHQVAEVAHADDASHTLSISSILKAERIRWHPDKVQQRYGFMNVDQSTLEGVTAVFQVLDRLWNERRTK</sequence>
<name>A0AAN7PSF6_9EURO</name>
<feature type="region of interest" description="Disordered" evidence="6">
    <location>
        <begin position="1"/>
        <end position="77"/>
    </location>
</feature>
<protein>
    <recommendedName>
        <fullName evidence="9">NF-kappa-B inhibitor-like protein 1</fullName>
    </recommendedName>
</protein>
<dbReference type="PANTHER" id="PTHR15263:SF1">
    <property type="entry name" value="NF-KAPPA-B INHIBITOR-LIKE PROTEIN 1"/>
    <property type="match status" value="1"/>
</dbReference>